<comment type="caution">
    <text evidence="1">The sequence shown here is derived from an EMBL/GenBank/DDBJ whole genome shotgun (WGS) entry which is preliminary data.</text>
</comment>
<protein>
    <submittedName>
        <fullName evidence="1">Uncharacterized protein</fullName>
    </submittedName>
</protein>
<gene>
    <name evidence="1" type="ORF">J2S41_002894</name>
</gene>
<accession>A0AAE4C922</accession>
<dbReference type="Proteomes" id="UP001183643">
    <property type="component" value="Unassembled WGS sequence"/>
</dbReference>
<dbReference type="RefSeq" id="WP_310367995.1">
    <property type="nucleotide sequence ID" value="NZ_JAVDYB010000001.1"/>
</dbReference>
<reference evidence="1" key="1">
    <citation type="submission" date="2023-07" db="EMBL/GenBank/DDBJ databases">
        <title>Sequencing the genomes of 1000 actinobacteria strains.</title>
        <authorList>
            <person name="Klenk H.-P."/>
        </authorList>
    </citation>
    <scope>NUCLEOTIDE SEQUENCE</scope>
    <source>
        <strain evidence="1">DSM 44707</strain>
    </source>
</reference>
<name>A0AAE4C922_9ACTN</name>
<proteinExistence type="predicted"/>
<evidence type="ECO:0000313" key="2">
    <source>
        <dbReference type="Proteomes" id="UP001183643"/>
    </source>
</evidence>
<evidence type="ECO:0000313" key="1">
    <source>
        <dbReference type="EMBL" id="MDR7276116.1"/>
    </source>
</evidence>
<dbReference type="EMBL" id="JAVDYB010000001">
    <property type="protein sequence ID" value="MDR7276116.1"/>
    <property type="molecule type" value="Genomic_DNA"/>
</dbReference>
<keyword evidence="2" id="KW-1185">Reference proteome</keyword>
<organism evidence="1 2">
    <name type="scientific">Catenuloplanes atrovinosus</name>
    <dbReference type="NCBI Taxonomy" id="137266"/>
    <lineage>
        <taxon>Bacteria</taxon>
        <taxon>Bacillati</taxon>
        <taxon>Actinomycetota</taxon>
        <taxon>Actinomycetes</taxon>
        <taxon>Micromonosporales</taxon>
        <taxon>Micromonosporaceae</taxon>
        <taxon>Catenuloplanes</taxon>
    </lineage>
</organism>
<sequence length="147" mass="17288">MTDLRFELDPEWDLPIFKGRAERYFPLGAWLISEVSKNHGVALDALAMLDDAARGDTPEPWDSESYDVTVDAAGMRFQNRYALDQRAEYSLDEVRPVLEDYWRFLLTIPERPGTYRAFWPELSLPEAHLLLWEQTWGRPHPYRGRLF</sequence>
<dbReference type="AlphaFoldDB" id="A0AAE4C922"/>